<keyword evidence="1" id="KW-0472">Membrane</keyword>
<dbReference type="AlphaFoldDB" id="A0AAN7VH91"/>
<evidence type="ECO:0000313" key="3">
    <source>
        <dbReference type="Proteomes" id="UP001329430"/>
    </source>
</evidence>
<keyword evidence="3" id="KW-1185">Reference proteome</keyword>
<dbReference type="PANTHER" id="PTHR45913:SF19">
    <property type="entry name" value="LOW QUALITY PROTEIN: ZINC FINGER BED DOMAIN-CONTAINING PROTEIN 5-LIKE"/>
    <property type="match status" value="1"/>
</dbReference>
<proteinExistence type="predicted"/>
<comment type="caution">
    <text evidence="2">The sequence shown here is derived from an EMBL/GenBank/DDBJ whole genome shotgun (WGS) entry which is preliminary data.</text>
</comment>
<keyword evidence="1" id="KW-1133">Transmembrane helix</keyword>
<dbReference type="Proteomes" id="UP001329430">
    <property type="component" value="Chromosome 2"/>
</dbReference>
<evidence type="ECO:0000313" key="2">
    <source>
        <dbReference type="EMBL" id="KAK5647967.1"/>
    </source>
</evidence>
<dbReference type="EMBL" id="JAVRBK010000002">
    <property type="protein sequence ID" value="KAK5647967.1"/>
    <property type="molecule type" value="Genomic_DNA"/>
</dbReference>
<protein>
    <recommendedName>
        <fullName evidence="4">HAT C-terminal dimerisation domain-containing protein</fullName>
    </recommendedName>
</protein>
<feature type="transmembrane region" description="Helical" evidence="1">
    <location>
        <begin position="12"/>
        <end position="33"/>
    </location>
</feature>
<accession>A0AAN7VH91</accession>
<evidence type="ECO:0000256" key="1">
    <source>
        <dbReference type="SAM" id="Phobius"/>
    </source>
</evidence>
<gene>
    <name evidence="2" type="ORF">RI129_002859</name>
</gene>
<evidence type="ECO:0008006" key="4">
    <source>
        <dbReference type="Google" id="ProtNLM"/>
    </source>
</evidence>
<sequence>MQHVYPALTAKVLKYILPFPTSYLCEVAFSAFVDIKSKKRNKLLDMEPHLRLKLTIRELNYDDLSFQQKQFHSSH</sequence>
<keyword evidence="1" id="KW-0812">Transmembrane</keyword>
<reference evidence="2 3" key="1">
    <citation type="journal article" date="2024" name="Insects">
        <title>An Improved Chromosome-Level Genome Assembly of the Firefly Pyrocoelia pectoralis.</title>
        <authorList>
            <person name="Fu X."/>
            <person name="Meyer-Rochow V.B."/>
            <person name="Ballantyne L."/>
            <person name="Zhu X."/>
        </authorList>
    </citation>
    <scope>NUCLEOTIDE SEQUENCE [LARGE SCALE GENOMIC DNA]</scope>
    <source>
        <strain evidence="2">XCY_ONT2</strain>
    </source>
</reference>
<dbReference type="PANTHER" id="PTHR45913">
    <property type="entry name" value="EPM2A-INTERACTING PROTEIN 1"/>
    <property type="match status" value="1"/>
</dbReference>
<organism evidence="2 3">
    <name type="scientific">Pyrocoelia pectoralis</name>
    <dbReference type="NCBI Taxonomy" id="417401"/>
    <lineage>
        <taxon>Eukaryota</taxon>
        <taxon>Metazoa</taxon>
        <taxon>Ecdysozoa</taxon>
        <taxon>Arthropoda</taxon>
        <taxon>Hexapoda</taxon>
        <taxon>Insecta</taxon>
        <taxon>Pterygota</taxon>
        <taxon>Neoptera</taxon>
        <taxon>Endopterygota</taxon>
        <taxon>Coleoptera</taxon>
        <taxon>Polyphaga</taxon>
        <taxon>Elateriformia</taxon>
        <taxon>Elateroidea</taxon>
        <taxon>Lampyridae</taxon>
        <taxon>Lampyrinae</taxon>
        <taxon>Pyrocoelia</taxon>
    </lineage>
</organism>
<name>A0AAN7VH91_9COLE</name>